<name>A0A1G4NYX7_9FLOR</name>
<protein>
    <submittedName>
        <fullName evidence="2">Ribosomal protein S1</fullName>
    </submittedName>
</protein>
<dbReference type="SUPFAM" id="SSF50249">
    <property type="entry name" value="Nucleic acid-binding proteins"/>
    <property type="match status" value="3"/>
</dbReference>
<dbReference type="SMART" id="SM00316">
    <property type="entry name" value="S1"/>
    <property type="match status" value="3"/>
</dbReference>
<dbReference type="EMBL" id="LT622875">
    <property type="protein sequence ID" value="SCW23890.1"/>
    <property type="molecule type" value="Genomic_DNA"/>
</dbReference>
<dbReference type="InterPro" id="IPR003029">
    <property type="entry name" value="S1_domain"/>
</dbReference>
<reference evidence="2" key="1">
    <citation type="submission" date="2016-10" db="EMBL/GenBank/DDBJ databases">
        <title>Chloroplast genomes as a tool to resolve red algal phylogenies: a case study in the Nemaliales.</title>
        <authorList>
            <person name="Costa J.F."/>
            <person name="Lin S.M."/>
            <person name="Macaya E.C."/>
            <person name="Fernandez-Garcia C."/>
            <person name="Verbruggen H."/>
        </authorList>
    </citation>
    <scope>NUCLEOTIDE SEQUENCE</scope>
    <source>
        <strain evidence="2">J.0255</strain>
    </source>
</reference>
<keyword evidence="2" id="KW-0689">Ribosomal protein</keyword>
<dbReference type="GO" id="GO:0005840">
    <property type="term" value="C:ribosome"/>
    <property type="evidence" value="ECO:0007669"/>
    <property type="project" value="UniProtKB-KW"/>
</dbReference>
<evidence type="ECO:0000259" key="1">
    <source>
        <dbReference type="PROSITE" id="PS50126"/>
    </source>
</evidence>
<dbReference type="InterPro" id="IPR052757">
    <property type="entry name" value="Ribosomal_protein_S1"/>
</dbReference>
<keyword evidence="2" id="KW-0934">Plastid</keyword>
<dbReference type="PROSITE" id="PS50126">
    <property type="entry name" value="S1"/>
    <property type="match status" value="3"/>
</dbReference>
<gene>
    <name evidence="2" type="primary">rps1</name>
    <name evidence="2" type="ORF">J0255_224</name>
</gene>
<organism evidence="2">
    <name type="scientific">Yamadaella caenomyce</name>
    <dbReference type="NCBI Taxonomy" id="259029"/>
    <lineage>
        <taxon>Eukaryota</taxon>
        <taxon>Rhodophyta</taxon>
        <taxon>Florideophyceae</taxon>
        <taxon>Nemaliophycidae</taxon>
        <taxon>Nemaliales</taxon>
        <taxon>Liagoraceae</taxon>
        <taxon>Yamadaella</taxon>
    </lineage>
</organism>
<reference evidence="2" key="2">
    <citation type="submission" date="2016-10" db="EMBL/GenBank/DDBJ databases">
        <authorList>
            <person name="de Groot N.N."/>
        </authorList>
    </citation>
    <scope>NUCLEOTIDE SEQUENCE</scope>
    <source>
        <strain evidence="2">J.0255</strain>
    </source>
</reference>
<feature type="domain" description="S1 motif" evidence="1">
    <location>
        <begin position="185"/>
        <end position="253"/>
    </location>
</feature>
<dbReference type="PANTHER" id="PTHR47559">
    <property type="entry name" value="OS03G0844900 PROTEIN"/>
    <property type="match status" value="1"/>
</dbReference>
<feature type="domain" description="S1 motif" evidence="1">
    <location>
        <begin position="22"/>
        <end position="89"/>
    </location>
</feature>
<dbReference type="InterPro" id="IPR012340">
    <property type="entry name" value="NA-bd_OB-fold"/>
</dbReference>
<dbReference type="PANTHER" id="PTHR47559:SF1">
    <property type="entry name" value="OS03G0844900 PROTEIN"/>
    <property type="match status" value="1"/>
</dbReference>
<feature type="domain" description="S1 motif" evidence="1">
    <location>
        <begin position="107"/>
        <end position="171"/>
    </location>
</feature>
<evidence type="ECO:0000313" key="2">
    <source>
        <dbReference type="EMBL" id="SCW23890.1"/>
    </source>
</evidence>
<dbReference type="CDD" id="cd04465">
    <property type="entry name" value="S1_RPS1_repeat_ec2_hs2"/>
    <property type="match status" value="1"/>
</dbReference>
<sequence length="269" mass="30895">MEFASETFTQVLDKYKYDFNSGDIIAGKIFSHEQKGYLVDIGNQKAGYLPHAELSINNQDTPENVFNETREFFILTKNLESKQLVLSVKRLTYIRAWERIKQLKKEDISIKVNVQSINKGGLIVTLEDIQGFIPNSHLGYNYDKTQLLRQSIICKLLMANEHNNKLILSNRCALVEQIMNTTKVGHCMRAQVIDKTTFGVFFDVYGIPALLHKSEIHSRYLQNIDYLFAHNSEWSLKIIHLDSKQGRISVALNDSDKNFQAYESLPSSN</sequence>
<proteinExistence type="predicted"/>
<dbReference type="RefSeq" id="YP_009315435.1">
    <property type="nucleotide sequence ID" value="NC_031666.1"/>
</dbReference>
<dbReference type="InterPro" id="IPR035104">
    <property type="entry name" value="Ribosomal_protein_S1-like"/>
</dbReference>
<dbReference type="GeneID" id="29998082"/>
<dbReference type="AlphaFoldDB" id="A0A1G4NYX7"/>
<keyword evidence="2" id="KW-0687">Ribonucleoprotein</keyword>
<geneLocation type="chloroplast" evidence="2"/>
<dbReference type="PRINTS" id="PR00681">
    <property type="entry name" value="RIBOSOMALS1"/>
</dbReference>
<dbReference type="Gene3D" id="2.40.50.140">
    <property type="entry name" value="Nucleic acid-binding proteins"/>
    <property type="match status" value="3"/>
</dbReference>
<keyword evidence="2" id="KW-0150">Chloroplast</keyword>
<accession>A0A1G4NYX7</accession>
<dbReference type="Pfam" id="PF00575">
    <property type="entry name" value="S1"/>
    <property type="match status" value="3"/>
</dbReference>
<dbReference type="GO" id="GO:0003676">
    <property type="term" value="F:nucleic acid binding"/>
    <property type="evidence" value="ECO:0007669"/>
    <property type="project" value="InterPro"/>
</dbReference>